<feature type="region of interest" description="Disordered" evidence="1">
    <location>
        <begin position="126"/>
        <end position="148"/>
    </location>
</feature>
<feature type="transmembrane region" description="Helical" evidence="2">
    <location>
        <begin position="450"/>
        <end position="472"/>
    </location>
</feature>
<gene>
    <name evidence="3" type="ORF">ACFOX0_13765</name>
</gene>
<feature type="transmembrane region" description="Helical" evidence="2">
    <location>
        <begin position="593"/>
        <end position="611"/>
    </location>
</feature>
<keyword evidence="2" id="KW-1133">Transmembrane helix</keyword>
<feature type="transmembrane region" description="Helical" evidence="2">
    <location>
        <begin position="1176"/>
        <end position="1193"/>
    </location>
</feature>
<evidence type="ECO:0000313" key="4">
    <source>
        <dbReference type="Proteomes" id="UP001595868"/>
    </source>
</evidence>
<feature type="transmembrane region" description="Helical" evidence="2">
    <location>
        <begin position="184"/>
        <end position="204"/>
    </location>
</feature>
<accession>A0ABV8KM14</accession>
<feature type="transmembrane region" description="Helical" evidence="2">
    <location>
        <begin position="796"/>
        <end position="816"/>
    </location>
</feature>
<feature type="transmembrane region" description="Helical" evidence="2">
    <location>
        <begin position="246"/>
        <end position="263"/>
    </location>
</feature>
<feature type="transmembrane region" description="Helical" evidence="2">
    <location>
        <begin position="967"/>
        <end position="985"/>
    </location>
</feature>
<keyword evidence="4" id="KW-1185">Reference proteome</keyword>
<feature type="transmembrane region" description="Helical" evidence="2">
    <location>
        <begin position="1199"/>
        <end position="1219"/>
    </location>
</feature>
<feature type="transmembrane region" description="Helical" evidence="2">
    <location>
        <begin position="357"/>
        <end position="375"/>
    </location>
</feature>
<feature type="transmembrane region" description="Helical" evidence="2">
    <location>
        <begin position="749"/>
        <end position="776"/>
    </location>
</feature>
<feature type="transmembrane region" description="Helical" evidence="2">
    <location>
        <begin position="382"/>
        <end position="404"/>
    </location>
</feature>
<dbReference type="EMBL" id="JBHSBN010000007">
    <property type="protein sequence ID" value="MFC4106987.1"/>
    <property type="molecule type" value="Genomic_DNA"/>
</dbReference>
<feature type="transmembrane region" description="Helical" evidence="2">
    <location>
        <begin position="327"/>
        <end position="351"/>
    </location>
</feature>
<dbReference type="Proteomes" id="UP001595868">
    <property type="component" value="Unassembled WGS sequence"/>
</dbReference>
<feature type="transmembrane region" description="Helical" evidence="2">
    <location>
        <begin position="216"/>
        <end position="234"/>
    </location>
</feature>
<feature type="transmembrane region" description="Helical" evidence="2">
    <location>
        <begin position="1126"/>
        <end position="1146"/>
    </location>
</feature>
<keyword evidence="2" id="KW-0812">Transmembrane</keyword>
<sequence>MTESVSRYPCPSCRAGADLTSGCPGCGRPADPLAAEVVRLNGELDRLAGQVNQARQTYLGLYERWRATRYQRDAVAAQVRAVARPAPPVPAASVPRLPAPAAPALPVSPVPAPAAGFAPLAPAPAGVSAPGGRPAGDPPAGDPPGRPETSVRTVQNLLFVLGGLLLGTAAVVFTAVAWATVEVVGRATILSAITALMLAVPPVLVRRGLRATAETFAAVALLLVVLDGYAAWTVDLLGVAGWPTSRYAGTVVVGAAVLAVGFGRLTGLRAPWYAGLLLAQVGPPTLAYETGPDVGGWALVATGVAALDLAVLRRVPTARTADLARRVVGWLAYGIALLVATGCGLVALAVLPPAGRPVLAGGPLLAVVLLLALGAAVAGHRIFVAAAGAAAPVVLALAVLRPVLAYRPQLWLLAAAVTVAALTTATTLADRWPPAAGLAAARFGVRIGALVNAGWLGLLTVPLVLLVAATTMARSVPVWRADVTRPVDVSDWQLPVAVVLAAVAWGLLLPRAARGQTAVAGGVLGVLALPAAVALPWWLIPALDLAVAVGLLLAAVRQPPTAVPGGPVRAVAWAVVGALLTGHAVLVGLARPVSAAVVLAVVLVAGAGVAVRSRAATVPVARSIGGASLTVGLLAWPPLVAVGSLAAGVPAHWRSRAVLAAVVLLAAGQVAVRRRWPATRRYVEVALAVAAVSAGWWPVLSRTGEPLGLYAALALLALAAAVLPADAVSHRGTPLPDRPGRPGVVPIGAGWLLLTGVVVAVLPAVAAVLVAPYAWLGAVWSGAPRGVGLTPGGWPLPGTAGIALLVLAAALVMVLRTGRSGRAAVGPFVGAVGAVAGLVLLAEAGARWPTVPAVALTGGLGVLLAAALSRPSDAPPGAATPGPAGAAADALVGTVAGGGGVAVGGHPPERSGARVGRRVGLPLGLVLAGAGFAGALPTRASTLTALALVLAAAAAVGVSGRAPGDRLAGWLTAVLAGGTFAVAATRAAELPPHRSGFAVLVVAVAALAVGWALRLRRPAEATVLDAAGQAAAVVALLLTLGDPRYAATVCTLWGAAVGIRALRPGETVRRRYLLAAVAGVAELLGAWLLLAAERVALVEAYTLPAAGLALAAGALTLRARPAVSSWAAYGPGLAAALLPSLVSVLVVGDQPVRRLLLGAGALVVVLVGANRRRQAPVLLGGFTLTVLALRELVAVRDLLPRWVFLAVGGLVLIGVAASYERRRRDLGRLRSALTRMN</sequence>
<feature type="transmembrane region" description="Helical" evidence="2">
    <location>
        <begin position="707"/>
        <end position="728"/>
    </location>
</feature>
<feature type="transmembrane region" description="Helical" evidence="2">
    <location>
        <begin position="1074"/>
        <end position="1092"/>
    </location>
</feature>
<keyword evidence="2" id="KW-0472">Membrane</keyword>
<feature type="transmembrane region" description="Helical" evidence="2">
    <location>
        <begin position="942"/>
        <end position="960"/>
    </location>
</feature>
<dbReference type="NCBIfam" id="NF047321">
    <property type="entry name" value="SCO7613_CTERM"/>
    <property type="match status" value="1"/>
</dbReference>
<feature type="transmembrane region" description="Helical" evidence="2">
    <location>
        <begin position="848"/>
        <end position="868"/>
    </location>
</feature>
<feature type="transmembrane region" description="Helical" evidence="2">
    <location>
        <begin position="568"/>
        <end position="587"/>
    </location>
</feature>
<feature type="transmembrane region" description="Helical" evidence="2">
    <location>
        <begin position="1152"/>
        <end position="1169"/>
    </location>
</feature>
<reference evidence="4" key="1">
    <citation type="journal article" date="2019" name="Int. J. Syst. Evol. Microbiol.">
        <title>The Global Catalogue of Microorganisms (GCM) 10K type strain sequencing project: providing services to taxonomists for standard genome sequencing and annotation.</title>
        <authorList>
            <consortium name="The Broad Institute Genomics Platform"/>
            <consortium name="The Broad Institute Genome Sequencing Center for Infectious Disease"/>
            <person name="Wu L."/>
            <person name="Ma J."/>
        </authorList>
    </citation>
    <scope>NUCLEOTIDE SEQUENCE [LARGE SCALE GENOMIC DNA]</scope>
    <source>
        <strain evidence="4">2902at01</strain>
    </source>
</reference>
<organism evidence="3 4">
    <name type="scientific">Micromonospora zhanjiangensis</name>
    <dbReference type="NCBI Taxonomy" id="1522057"/>
    <lineage>
        <taxon>Bacteria</taxon>
        <taxon>Bacillati</taxon>
        <taxon>Actinomycetota</taxon>
        <taxon>Actinomycetes</taxon>
        <taxon>Micromonosporales</taxon>
        <taxon>Micromonosporaceae</taxon>
        <taxon>Micromonospora</taxon>
    </lineage>
</organism>
<feature type="transmembrane region" description="Helical" evidence="2">
    <location>
        <begin position="492"/>
        <end position="510"/>
    </location>
</feature>
<feature type="transmembrane region" description="Helical" evidence="2">
    <location>
        <begin position="623"/>
        <end position="647"/>
    </location>
</feature>
<evidence type="ECO:0000256" key="2">
    <source>
        <dbReference type="SAM" id="Phobius"/>
    </source>
</evidence>
<dbReference type="InterPro" id="IPR058062">
    <property type="entry name" value="SCO7613_C"/>
</dbReference>
<feature type="transmembrane region" description="Helical" evidence="2">
    <location>
        <begin position="823"/>
        <end position="842"/>
    </location>
</feature>
<feature type="transmembrane region" description="Helical" evidence="2">
    <location>
        <begin position="919"/>
        <end position="936"/>
    </location>
</feature>
<feature type="transmembrane region" description="Helical" evidence="2">
    <location>
        <begin position="156"/>
        <end position="178"/>
    </location>
</feature>
<evidence type="ECO:0000313" key="3">
    <source>
        <dbReference type="EMBL" id="MFC4106987.1"/>
    </source>
</evidence>
<feature type="transmembrane region" description="Helical" evidence="2">
    <location>
        <begin position="997"/>
        <end position="1015"/>
    </location>
</feature>
<feature type="transmembrane region" description="Helical" evidence="2">
    <location>
        <begin position="1098"/>
        <end position="1117"/>
    </location>
</feature>
<feature type="compositionally biased region" description="Pro residues" evidence="1">
    <location>
        <begin position="136"/>
        <end position="146"/>
    </location>
</feature>
<feature type="transmembrane region" description="Helical" evidence="2">
    <location>
        <begin position="682"/>
        <end position="701"/>
    </location>
</feature>
<comment type="caution">
    <text evidence="3">The sequence shown here is derived from an EMBL/GenBank/DDBJ whole genome shotgun (WGS) entry which is preliminary data.</text>
</comment>
<feature type="transmembrane region" description="Helical" evidence="2">
    <location>
        <begin position="410"/>
        <end position="429"/>
    </location>
</feature>
<feature type="transmembrane region" description="Helical" evidence="2">
    <location>
        <begin position="653"/>
        <end position="670"/>
    </location>
</feature>
<dbReference type="RefSeq" id="WP_377545407.1">
    <property type="nucleotide sequence ID" value="NZ_JBHSBN010000007.1"/>
</dbReference>
<proteinExistence type="predicted"/>
<evidence type="ECO:0000256" key="1">
    <source>
        <dbReference type="SAM" id="MobiDB-lite"/>
    </source>
</evidence>
<feature type="transmembrane region" description="Helical" evidence="2">
    <location>
        <begin position="517"/>
        <end position="533"/>
    </location>
</feature>
<protein>
    <submittedName>
        <fullName evidence="3">SCO7613 C-terminal domain-containing membrane protein</fullName>
    </submittedName>
</protein>
<name>A0ABV8KM14_9ACTN</name>